<protein>
    <submittedName>
        <fullName evidence="1">Uncharacterized protein</fullName>
    </submittedName>
</protein>
<reference evidence="1" key="1">
    <citation type="journal article" date="2023" name="Science">
        <title>Genome structures resolve the early diversification of teleost fishes.</title>
        <authorList>
            <person name="Parey E."/>
            <person name="Louis A."/>
            <person name="Montfort J."/>
            <person name="Bouchez O."/>
            <person name="Roques C."/>
            <person name="Iampietro C."/>
            <person name="Lluch J."/>
            <person name="Castinel A."/>
            <person name="Donnadieu C."/>
            <person name="Desvignes T."/>
            <person name="Floi Bucao C."/>
            <person name="Jouanno E."/>
            <person name="Wen M."/>
            <person name="Mejri S."/>
            <person name="Dirks R."/>
            <person name="Jansen H."/>
            <person name="Henkel C."/>
            <person name="Chen W.J."/>
            <person name="Zahm M."/>
            <person name="Cabau C."/>
            <person name="Klopp C."/>
            <person name="Thompson A.W."/>
            <person name="Robinson-Rechavi M."/>
            <person name="Braasch I."/>
            <person name="Lecointre G."/>
            <person name="Bobe J."/>
            <person name="Postlethwait J.H."/>
            <person name="Berthelot C."/>
            <person name="Roest Crollius H."/>
            <person name="Guiguen Y."/>
        </authorList>
    </citation>
    <scope>NUCLEOTIDE SEQUENCE</scope>
    <source>
        <strain evidence="1">NC1722</strain>
    </source>
</reference>
<keyword evidence="2" id="KW-1185">Reference proteome</keyword>
<dbReference type="Proteomes" id="UP001221898">
    <property type="component" value="Unassembled WGS sequence"/>
</dbReference>
<gene>
    <name evidence="1" type="ORF">AAFF_G00092310</name>
</gene>
<evidence type="ECO:0000313" key="2">
    <source>
        <dbReference type="Proteomes" id="UP001221898"/>
    </source>
</evidence>
<proteinExistence type="predicted"/>
<dbReference type="AlphaFoldDB" id="A0AAD7WY17"/>
<sequence length="147" mass="17157">MVRAELQWEVPMCVSLPIEILNPEQVFPFLDISLADLGIEQSMVKERVVWLDNKRTRVRNKSGKLKEKEVMVLEVRVKAQQPGKPETQEVLYSTETHTDRSYCRSAMAVLPWKQTQPESDYQPAEMTLALDTEIRPKWQKTEKKQEV</sequence>
<comment type="caution">
    <text evidence="1">The sequence shown here is derived from an EMBL/GenBank/DDBJ whole genome shotgun (WGS) entry which is preliminary data.</text>
</comment>
<dbReference type="EMBL" id="JAINUG010000016">
    <property type="protein sequence ID" value="KAJ8413235.1"/>
    <property type="molecule type" value="Genomic_DNA"/>
</dbReference>
<organism evidence="1 2">
    <name type="scientific">Aldrovandia affinis</name>
    <dbReference type="NCBI Taxonomy" id="143900"/>
    <lineage>
        <taxon>Eukaryota</taxon>
        <taxon>Metazoa</taxon>
        <taxon>Chordata</taxon>
        <taxon>Craniata</taxon>
        <taxon>Vertebrata</taxon>
        <taxon>Euteleostomi</taxon>
        <taxon>Actinopterygii</taxon>
        <taxon>Neopterygii</taxon>
        <taxon>Teleostei</taxon>
        <taxon>Notacanthiformes</taxon>
        <taxon>Halosauridae</taxon>
        <taxon>Aldrovandia</taxon>
    </lineage>
</organism>
<name>A0AAD7WY17_9TELE</name>
<evidence type="ECO:0000313" key="1">
    <source>
        <dbReference type="EMBL" id="KAJ8413235.1"/>
    </source>
</evidence>
<accession>A0AAD7WY17</accession>